<accession>A0A0F7STC9</accession>
<dbReference type="GO" id="GO:0005737">
    <property type="term" value="C:cytoplasm"/>
    <property type="evidence" value="ECO:0007669"/>
    <property type="project" value="TreeGrafter"/>
</dbReference>
<dbReference type="InterPro" id="IPR050187">
    <property type="entry name" value="Lipid_Phosphate_FormReg"/>
</dbReference>
<proteinExistence type="predicted"/>
<reference evidence="2" key="1">
    <citation type="submission" date="2014-08" db="EMBL/GenBank/DDBJ databases">
        <authorList>
            <person name="Sharma Rahul"/>
            <person name="Thines Marco"/>
        </authorList>
    </citation>
    <scope>NUCLEOTIDE SEQUENCE</scope>
</reference>
<organism evidence="2">
    <name type="scientific">Phaffia rhodozyma</name>
    <name type="common">Yeast</name>
    <name type="synonym">Xanthophyllomyces dendrorhous</name>
    <dbReference type="NCBI Taxonomy" id="264483"/>
    <lineage>
        <taxon>Eukaryota</taxon>
        <taxon>Fungi</taxon>
        <taxon>Dikarya</taxon>
        <taxon>Basidiomycota</taxon>
        <taxon>Agaricomycotina</taxon>
        <taxon>Tremellomycetes</taxon>
        <taxon>Cystofilobasidiales</taxon>
        <taxon>Mrakiaceae</taxon>
        <taxon>Phaffia</taxon>
    </lineage>
</organism>
<dbReference type="EMBL" id="LN483332">
    <property type="protein sequence ID" value="CED85447.1"/>
    <property type="molecule type" value="Genomic_DNA"/>
</dbReference>
<dbReference type="AlphaFoldDB" id="A0A0F7STC9"/>
<evidence type="ECO:0000313" key="2">
    <source>
        <dbReference type="EMBL" id="CED85447.1"/>
    </source>
</evidence>
<dbReference type="InterPro" id="IPR001206">
    <property type="entry name" value="Diacylglycerol_kinase_cat_dom"/>
</dbReference>
<feature type="domain" description="DAGKc" evidence="1">
    <location>
        <begin position="1"/>
        <end position="170"/>
    </location>
</feature>
<dbReference type="InterPro" id="IPR016064">
    <property type="entry name" value="NAD/diacylglycerol_kinase_sf"/>
</dbReference>
<dbReference type="PANTHER" id="PTHR12358:SF105">
    <property type="entry name" value="DAGKC DOMAIN-CONTAINING PROTEIN"/>
    <property type="match status" value="1"/>
</dbReference>
<sequence length="462" mass="50485">MELIVILNPSSGNRKATSFYQDILRPFLEAVEIPFELLETETNGDGERLGRKLRARWDEDTQSQQGGSENVVCAVLGGDGTSHELITGFYHDLFRAQACTSLDTNSSQPPRLEIIPIPMGTANALFNHLHPPGFIPPTPESTLESQLVDKFISTEQDRQNLSSVLSYLDHRRTSSSSTSASQTNRRSSTLVSLPLQKTSIYAAGQEDPIDSFLSHIVTSTALHASLLHVSETLRNDHPGLERFKLAAEKVIDVEFEATLRLFPPPPLTSSASSTASPAVSTPIELFSPASGKFHPVPSASSGVFLQGPWAYCLASTLVTRLEPQFVILPLLERIPPKEGGPGTADLILVRPGRGKAVREAHKEEDRRSQWQGRVRKALGGAYRDGKHVDEVLQDPIESPEGGAEPEGEVQVYRCAGWEWTPTRTSELSHLVCADGAIHQIPDGGRAVCQVVGGLEQLVWVWK</sequence>
<protein>
    <submittedName>
        <fullName evidence="2">Diacylglycerol kinase, catalytic domain</fullName>
    </submittedName>
</protein>
<name>A0A0F7STC9_PHARH</name>
<dbReference type="GO" id="GO:0046512">
    <property type="term" value="P:sphingosine biosynthetic process"/>
    <property type="evidence" value="ECO:0007669"/>
    <property type="project" value="TreeGrafter"/>
</dbReference>
<keyword evidence="2" id="KW-0808">Transferase</keyword>
<dbReference type="InterPro" id="IPR017438">
    <property type="entry name" value="ATP-NAD_kinase_N"/>
</dbReference>
<keyword evidence="2" id="KW-0418">Kinase</keyword>
<dbReference type="GO" id="GO:0016020">
    <property type="term" value="C:membrane"/>
    <property type="evidence" value="ECO:0007669"/>
    <property type="project" value="TreeGrafter"/>
</dbReference>
<dbReference type="PANTHER" id="PTHR12358">
    <property type="entry name" value="SPHINGOSINE KINASE"/>
    <property type="match status" value="1"/>
</dbReference>
<dbReference type="Gene3D" id="3.40.50.10330">
    <property type="entry name" value="Probable inorganic polyphosphate/atp-NAD kinase, domain 1"/>
    <property type="match status" value="1"/>
</dbReference>
<dbReference type="GO" id="GO:0001727">
    <property type="term" value="F:lipid kinase activity"/>
    <property type="evidence" value="ECO:0007669"/>
    <property type="project" value="TreeGrafter"/>
</dbReference>
<dbReference type="Pfam" id="PF00781">
    <property type="entry name" value="DAGK_cat"/>
    <property type="match status" value="1"/>
</dbReference>
<dbReference type="SUPFAM" id="SSF111331">
    <property type="entry name" value="NAD kinase/diacylglycerol kinase-like"/>
    <property type="match status" value="1"/>
</dbReference>
<evidence type="ECO:0000259" key="1">
    <source>
        <dbReference type="PROSITE" id="PS50146"/>
    </source>
</evidence>
<dbReference type="PROSITE" id="PS50146">
    <property type="entry name" value="DAGK"/>
    <property type="match status" value="1"/>
</dbReference>